<dbReference type="AlphaFoldDB" id="A0A0N1I4B5"/>
<accession>A0A0N1I4B5</accession>
<proteinExistence type="predicted"/>
<dbReference type="OMA" id="QARGCAL"/>
<name>A0A0N1I4B5_LEPSE</name>
<dbReference type="Proteomes" id="UP000038009">
    <property type="component" value="Unassembled WGS sequence"/>
</dbReference>
<protein>
    <submittedName>
        <fullName evidence="1">Uncharacterized protein</fullName>
    </submittedName>
</protein>
<comment type="caution">
    <text evidence="1">The sequence shown here is derived from an EMBL/GenBank/DDBJ whole genome shotgun (WGS) entry which is preliminary data.</text>
</comment>
<gene>
    <name evidence="1" type="ORF">ABL78_3787</name>
</gene>
<dbReference type="VEuPathDB" id="TriTrypDB:Lsey_0101_0180"/>
<sequence length="224" mass="24299">MQTKNIEDARSVMSAPHDVQEGRMVAGAVEAIMIAVPADDRHDAVAASMESTSQARGCALEICGWVSMIVNAANVVVMIIGCCQLNAYLNAPHPDDDAYSIAGVLYLILIPSLLDSALMVLFIVHILFLKHCCTPASADHVEGGGEHVCCSQYVYFIVVSVVLFLISCWPTGVGLALLLPQLWTPSKFELSDVCFIASLWTAVTLLFAVFAVQLCIQRRPRRCD</sequence>
<keyword evidence="2" id="KW-1185">Reference proteome</keyword>
<dbReference type="OrthoDB" id="10491269at2759"/>
<organism evidence="1 2">
    <name type="scientific">Leptomonas seymouri</name>
    <dbReference type="NCBI Taxonomy" id="5684"/>
    <lineage>
        <taxon>Eukaryota</taxon>
        <taxon>Discoba</taxon>
        <taxon>Euglenozoa</taxon>
        <taxon>Kinetoplastea</taxon>
        <taxon>Metakinetoplastina</taxon>
        <taxon>Trypanosomatida</taxon>
        <taxon>Trypanosomatidae</taxon>
        <taxon>Leishmaniinae</taxon>
        <taxon>Leptomonas</taxon>
    </lineage>
</organism>
<evidence type="ECO:0000313" key="2">
    <source>
        <dbReference type="Proteomes" id="UP000038009"/>
    </source>
</evidence>
<evidence type="ECO:0000313" key="1">
    <source>
        <dbReference type="EMBL" id="KPI87134.1"/>
    </source>
</evidence>
<dbReference type="EMBL" id="LJSK01000101">
    <property type="protein sequence ID" value="KPI87134.1"/>
    <property type="molecule type" value="Genomic_DNA"/>
</dbReference>
<reference evidence="1 2" key="1">
    <citation type="journal article" date="2015" name="PLoS Pathog.">
        <title>Leptomonas seymouri: Adaptations to the Dixenous Life Cycle Analyzed by Genome Sequencing, Transcriptome Profiling and Co-infection with Leishmania donovani.</title>
        <authorList>
            <person name="Kraeva N."/>
            <person name="Butenko A."/>
            <person name="Hlavacova J."/>
            <person name="Kostygov A."/>
            <person name="Myskova J."/>
            <person name="Grybchuk D."/>
            <person name="Lestinova T."/>
            <person name="Votypka J."/>
            <person name="Volf P."/>
            <person name="Opperdoes F."/>
            <person name="Flegontov P."/>
            <person name="Lukes J."/>
            <person name="Yurchenko V."/>
        </authorList>
    </citation>
    <scope>NUCLEOTIDE SEQUENCE [LARGE SCALE GENOMIC DNA]</scope>
    <source>
        <strain evidence="1 2">ATCC 30220</strain>
    </source>
</reference>